<sequence length="66" mass="7257">MWKVQLGDSMLRLVPPEIVVDAVLFNAPLAADSMLRLVPPEIVVDAVLFNAPLAAELSKVFSRIRI</sequence>
<evidence type="ECO:0000313" key="1">
    <source>
        <dbReference type="EMBL" id="CDI87413.1"/>
    </source>
</evidence>
<dbReference type="AlphaFoldDB" id="U6H7G8"/>
<accession>U6H7G8</accession>
<organism evidence="1 2">
    <name type="scientific">Eimeria praecox</name>
    <dbReference type="NCBI Taxonomy" id="51316"/>
    <lineage>
        <taxon>Eukaryota</taxon>
        <taxon>Sar</taxon>
        <taxon>Alveolata</taxon>
        <taxon>Apicomplexa</taxon>
        <taxon>Conoidasida</taxon>
        <taxon>Coccidia</taxon>
        <taxon>Eucoccidiorida</taxon>
        <taxon>Eimeriorina</taxon>
        <taxon>Eimeriidae</taxon>
        <taxon>Eimeria</taxon>
    </lineage>
</organism>
<proteinExistence type="predicted"/>
<protein>
    <submittedName>
        <fullName evidence="1">Uncharacterized protein</fullName>
    </submittedName>
</protein>
<reference evidence="1" key="2">
    <citation type="submission" date="2013-10" db="EMBL/GenBank/DDBJ databases">
        <authorList>
            <person name="Aslett M."/>
        </authorList>
    </citation>
    <scope>NUCLEOTIDE SEQUENCE [LARGE SCALE GENOMIC DNA]</scope>
    <source>
        <strain evidence="1">Houghton</strain>
    </source>
</reference>
<reference evidence="1" key="1">
    <citation type="submission" date="2013-10" db="EMBL/GenBank/DDBJ databases">
        <title>Genomic analysis of the causative agents of coccidiosis in chickens.</title>
        <authorList>
            <person name="Reid A.J."/>
            <person name="Blake D."/>
            <person name="Billington K."/>
            <person name="Browne H."/>
            <person name="Dunn M."/>
            <person name="Hung S."/>
            <person name="Kawahara F."/>
            <person name="Miranda-Saavedra D."/>
            <person name="Mourier T."/>
            <person name="Nagra H."/>
            <person name="Otto T.D."/>
            <person name="Rawlings N."/>
            <person name="Sanchez A."/>
            <person name="Sanders M."/>
            <person name="Subramaniam C."/>
            <person name="Tay Y."/>
            <person name="Dear P."/>
            <person name="Doerig C."/>
            <person name="Gruber A."/>
            <person name="Parkinson J."/>
            <person name="Shirley M."/>
            <person name="Wan K.L."/>
            <person name="Berriman M."/>
            <person name="Tomley F."/>
            <person name="Pain A."/>
        </authorList>
    </citation>
    <scope>NUCLEOTIDE SEQUENCE [LARGE SCALE GENOMIC DNA]</scope>
    <source>
        <strain evidence="1">Houghton</strain>
    </source>
</reference>
<dbReference type="EMBL" id="HG697395">
    <property type="protein sequence ID" value="CDI87413.1"/>
    <property type="molecule type" value="Genomic_DNA"/>
</dbReference>
<dbReference type="Proteomes" id="UP000018201">
    <property type="component" value="Unassembled WGS sequence"/>
</dbReference>
<gene>
    <name evidence="1" type="ORF">EPH_0006800</name>
</gene>
<dbReference type="VEuPathDB" id="ToxoDB:EPH_0006800"/>
<evidence type="ECO:0000313" key="2">
    <source>
        <dbReference type="Proteomes" id="UP000018201"/>
    </source>
</evidence>
<name>U6H7G8_9EIME</name>
<keyword evidence="2" id="KW-1185">Reference proteome</keyword>